<dbReference type="Pfam" id="PF18962">
    <property type="entry name" value="Por_Secre_tail"/>
    <property type="match status" value="1"/>
</dbReference>
<proteinExistence type="predicted"/>
<protein>
    <submittedName>
        <fullName evidence="4">Delta-60 repeat-containing protein</fullName>
    </submittedName>
</protein>
<feature type="domain" description="Secretion system C-terminal sorting" evidence="3">
    <location>
        <begin position="429"/>
        <end position="498"/>
    </location>
</feature>
<dbReference type="OrthoDB" id="9805017at2"/>
<dbReference type="SUPFAM" id="SSF50952">
    <property type="entry name" value="Soluble quinoprotein glucose dehydrogenase"/>
    <property type="match status" value="1"/>
</dbReference>
<gene>
    <name evidence="4" type="ordered locus">Fluta_3992</name>
</gene>
<dbReference type="Proteomes" id="UP000007463">
    <property type="component" value="Chromosome"/>
</dbReference>
<evidence type="ECO:0000259" key="3">
    <source>
        <dbReference type="Pfam" id="PF18962"/>
    </source>
</evidence>
<dbReference type="InterPro" id="IPR026444">
    <property type="entry name" value="Secre_tail"/>
</dbReference>
<feature type="chain" id="PRO_5003279917" evidence="2">
    <location>
        <begin position="19"/>
        <end position="500"/>
    </location>
</feature>
<feature type="signal peptide" evidence="2">
    <location>
        <begin position="1"/>
        <end position="18"/>
    </location>
</feature>
<dbReference type="EMBL" id="CP002542">
    <property type="protein sequence ID" value="AEA45955.1"/>
    <property type="molecule type" value="Genomic_DNA"/>
</dbReference>
<keyword evidence="1 2" id="KW-0732">Signal</keyword>
<dbReference type="HOGENOM" id="CLU_534892_0_0_10"/>
<dbReference type="InterPro" id="IPR011041">
    <property type="entry name" value="Quinoprot_gluc/sorb_DH_b-prop"/>
</dbReference>
<dbReference type="KEGG" id="fte:Fluta_3992"/>
<evidence type="ECO:0000256" key="1">
    <source>
        <dbReference type="ARBA" id="ARBA00022729"/>
    </source>
</evidence>
<sequence length="500" mass="53863" precursor="true">MKSIFTLITSFSLCSVFAQNVTLDPNFGNAGITFTPNTSEINDLAIGSDGSIFSSGYSIEAGGSGIYHLTVTKHNSDGSIATNFGTNGIANTIIDYSEFPLDLKIQADGKILVSGSTYLGPTQNGPGDYKSFVVRYSTDGTLDASFGTNGIFQLIHSDSHIASIITLTDGSILLAGNSYGSAAISKLNSNGVLDNQFGTNGTSHLSDMNYSFILWSAILLQDNTILCVGYENSESNNSKLTYCKVDTNGDFIPAFGQNGKVIIDLSNTTPEITELFSMVKESADGKILIGGYASTNILLQIHPNGTPDNSFGTNGILNHPYPFTDFEFQEDGRILIGGNKEMSEYNYGYTVTRLLENGNLDSYFNSVGTFDLDISTGHDYLQSMKVDEDRIIVGGSSKQNSISNFTLASIDISQSLSIQEIAGESFNTYPTPCEDYLFIKTTDLIIQKIELVDAAGKYIDVSTHSLETNTINTTHLSGGVYQLVLTTADGNLFVQKIVKK</sequence>
<name>F2IIJ3_FLUTR</name>
<dbReference type="Pfam" id="PF17164">
    <property type="entry name" value="DUF5122"/>
    <property type="match status" value="4"/>
</dbReference>
<dbReference type="RefSeq" id="WP_013688712.1">
    <property type="nucleotide sequence ID" value="NC_015321.1"/>
</dbReference>
<reference evidence="5" key="2">
    <citation type="submission" date="2011-02" db="EMBL/GenBank/DDBJ databases">
        <title>The complete genome of Fluviicola taffensis DSM 16823.</title>
        <authorList>
            <consortium name="US DOE Joint Genome Institute (JGI-PGF)"/>
            <person name="Lucas S."/>
            <person name="Copeland A."/>
            <person name="Lapidus A."/>
            <person name="Bruce D."/>
            <person name="Goodwin L."/>
            <person name="Pitluck S."/>
            <person name="Kyrpides N."/>
            <person name="Mavromatis K."/>
            <person name="Ivanova N."/>
            <person name="Mikhailova N."/>
            <person name="Pagani I."/>
            <person name="Chertkov O."/>
            <person name="Detter J.C."/>
            <person name="Han C."/>
            <person name="Tapia R."/>
            <person name="Land M."/>
            <person name="Hauser L."/>
            <person name="Markowitz V."/>
            <person name="Cheng J.-F."/>
            <person name="Hugenholtz P."/>
            <person name="Woyke T."/>
            <person name="Wu D."/>
            <person name="Tindall B."/>
            <person name="Pomrenke H.G."/>
            <person name="Brambilla E."/>
            <person name="Klenk H.-P."/>
            <person name="Eisen J.A."/>
        </authorList>
    </citation>
    <scope>NUCLEOTIDE SEQUENCE [LARGE SCALE GENOMIC DNA]</scope>
    <source>
        <strain evidence="5">DSM 16823 / RW262 / RW262</strain>
    </source>
</reference>
<evidence type="ECO:0000256" key="2">
    <source>
        <dbReference type="SAM" id="SignalP"/>
    </source>
</evidence>
<organism evidence="4 5">
    <name type="scientific">Fluviicola taffensis (strain DSM 16823 / NCIMB 13979 / RW262)</name>
    <dbReference type="NCBI Taxonomy" id="755732"/>
    <lineage>
        <taxon>Bacteria</taxon>
        <taxon>Pseudomonadati</taxon>
        <taxon>Bacteroidota</taxon>
        <taxon>Flavobacteriia</taxon>
        <taxon>Flavobacteriales</taxon>
        <taxon>Crocinitomicaceae</taxon>
        <taxon>Fluviicola</taxon>
    </lineage>
</organism>
<dbReference type="Gene3D" id="2.80.10.50">
    <property type="match status" value="2"/>
</dbReference>
<dbReference type="AlphaFoldDB" id="F2IIJ3"/>
<evidence type="ECO:0000313" key="5">
    <source>
        <dbReference type="Proteomes" id="UP000007463"/>
    </source>
</evidence>
<dbReference type="STRING" id="755732.Fluta_3992"/>
<reference evidence="4 5" key="1">
    <citation type="journal article" date="2011" name="Stand. Genomic Sci.">
        <title>Complete genome sequence of the gliding freshwater bacterium Fluviicola taffensis type strain (RW262).</title>
        <authorList>
            <person name="Woyke T."/>
            <person name="Chertkov O."/>
            <person name="Lapidus A."/>
            <person name="Nolan M."/>
            <person name="Lucas S."/>
            <person name="Del Rio T.G."/>
            <person name="Tice H."/>
            <person name="Cheng J.F."/>
            <person name="Tapia R."/>
            <person name="Han C."/>
            <person name="Goodwin L."/>
            <person name="Pitluck S."/>
            <person name="Liolios K."/>
            <person name="Pagani I."/>
            <person name="Ivanova N."/>
            <person name="Huntemann M."/>
            <person name="Mavromatis K."/>
            <person name="Mikhailova N."/>
            <person name="Pati A."/>
            <person name="Chen A."/>
            <person name="Palaniappan K."/>
            <person name="Land M."/>
            <person name="Hauser L."/>
            <person name="Brambilla E.M."/>
            <person name="Rohde M."/>
            <person name="Mwirichia R."/>
            <person name="Sikorski J."/>
            <person name="Tindall B.J."/>
            <person name="Goker M."/>
            <person name="Bristow J."/>
            <person name="Eisen J.A."/>
            <person name="Markowitz V."/>
            <person name="Hugenholtz P."/>
            <person name="Klenk H.P."/>
            <person name="Kyrpides N.C."/>
        </authorList>
    </citation>
    <scope>NUCLEOTIDE SEQUENCE [LARGE SCALE GENOMIC DNA]</scope>
    <source>
        <strain evidence="5">DSM 16823 / RW262 / RW262</strain>
    </source>
</reference>
<evidence type="ECO:0000313" key="4">
    <source>
        <dbReference type="EMBL" id="AEA45955.1"/>
    </source>
</evidence>
<keyword evidence="5" id="KW-1185">Reference proteome</keyword>
<dbReference type="InterPro" id="IPR013431">
    <property type="entry name" value="Delta_60_rpt"/>
</dbReference>
<dbReference type="NCBIfam" id="TIGR02608">
    <property type="entry name" value="delta_60_rpt"/>
    <property type="match status" value="6"/>
</dbReference>
<dbReference type="NCBIfam" id="TIGR04183">
    <property type="entry name" value="Por_Secre_tail"/>
    <property type="match status" value="1"/>
</dbReference>
<accession>F2IIJ3</accession>
<dbReference type="eggNOG" id="COG2931">
    <property type="taxonomic scope" value="Bacteria"/>
</dbReference>